<dbReference type="EMBL" id="FMCX01000003">
    <property type="protein sequence ID" value="SCF06706.1"/>
    <property type="molecule type" value="Genomic_DNA"/>
</dbReference>
<protein>
    <submittedName>
        <fullName evidence="1">Uncharacterized protein</fullName>
    </submittedName>
</protein>
<organism evidence="1 2">
    <name type="scientific">Micromonospora mirobrigensis</name>
    <dbReference type="NCBI Taxonomy" id="262898"/>
    <lineage>
        <taxon>Bacteria</taxon>
        <taxon>Bacillati</taxon>
        <taxon>Actinomycetota</taxon>
        <taxon>Actinomycetes</taxon>
        <taxon>Micromonosporales</taxon>
        <taxon>Micromonosporaceae</taxon>
        <taxon>Micromonospora</taxon>
    </lineage>
</organism>
<dbReference type="RefSeq" id="WP_091607273.1">
    <property type="nucleotide sequence ID" value="NZ_FMCX01000003.1"/>
</dbReference>
<accession>A0A1C4XE01</accession>
<keyword evidence="2" id="KW-1185">Reference proteome</keyword>
<dbReference type="OrthoDB" id="3403965at2"/>
<dbReference type="AlphaFoldDB" id="A0A1C4XE01"/>
<dbReference type="Proteomes" id="UP000199504">
    <property type="component" value="Unassembled WGS sequence"/>
</dbReference>
<gene>
    <name evidence="1" type="ORF">GA0070564_10324</name>
</gene>
<name>A0A1C4XE01_9ACTN</name>
<evidence type="ECO:0000313" key="1">
    <source>
        <dbReference type="EMBL" id="SCF06706.1"/>
    </source>
</evidence>
<reference evidence="2" key="1">
    <citation type="submission" date="2016-06" db="EMBL/GenBank/DDBJ databases">
        <authorList>
            <person name="Varghese N."/>
            <person name="Submissions Spin"/>
        </authorList>
    </citation>
    <scope>NUCLEOTIDE SEQUENCE [LARGE SCALE GENOMIC DNA]</scope>
    <source>
        <strain evidence="2">DSM 44830</strain>
    </source>
</reference>
<sequence length="63" mass="7326">MGEVIRQVPFAVTLASYCIEFHERNLCSKCTPEGCPRLDNAALVIDKFRTQRMEKLRLNRRSI</sequence>
<proteinExistence type="predicted"/>
<evidence type="ECO:0000313" key="2">
    <source>
        <dbReference type="Proteomes" id="UP000199504"/>
    </source>
</evidence>